<keyword evidence="2" id="KW-1185">Reference proteome</keyword>
<dbReference type="Proteomes" id="UP001596413">
    <property type="component" value="Unassembled WGS sequence"/>
</dbReference>
<sequence>MRPAVNKERPVVFRIPFGPPGRSPAARTHAAARFRTAAAPLLLLTAALTGCSDGGVPLAERSAEEIGRSALAAMREADSLTVEGYLAPVAGPRSQLRLSLGREGGCVGTIDSAAPPSRVRVLVAGGSSYMKPDRRYLVANAGGREQAQLTEGRIAGRWLRLDGRSGAGEFRDLCDLDRLLAGLLPARAGARTRKGAQGTLGGRPVIAVTGVDGRRSTTAWVATEGTPYILRLDSRGGEAAGSGSSSLAFSDFDAARRVRAPGTGEFVDMARLNS</sequence>
<dbReference type="RefSeq" id="WP_386415924.1">
    <property type="nucleotide sequence ID" value="NZ_JBHSZO010000025.1"/>
</dbReference>
<name>A0ABW2GGP3_9ACTN</name>
<reference evidence="2" key="1">
    <citation type="journal article" date="2019" name="Int. J. Syst. Evol. Microbiol.">
        <title>The Global Catalogue of Microorganisms (GCM) 10K type strain sequencing project: providing services to taxonomists for standard genome sequencing and annotation.</title>
        <authorList>
            <consortium name="The Broad Institute Genomics Platform"/>
            <consortium name="The Broad Institute Genome Sequencing Center for Infectious Disease"/>
            <person name="Wu L."/>
            <person name="Ma J."/>
        </authorList>
    </citation>
    <scope>NUCLEOTIDE SEQUENCE [LARGE SCALE GENOMIC DNA]</scope>
    <source>
        <strain evidence="2">CGMCC 1.13681</strain>
    </source>
</reference>
<protein>
    <recommendedName>
        <fullName evidence="3">Lipoprotein</fullName>
    </recommendedName>
</protein>
<evidence type="ECO:0000313" key="1">
    <source>
        <dbReference type="EMBL" id="MFC7219817.1"/>
    </source>
</evidence>
<dbReference type="EMBL" id="JBHSZO010000025">
    <property type="protein sequence ID" value="MFC7219817.1"/>
    <property type="molecule type" value="Genomic_DNA"/>
</dbReference>
<proteinExistence type="predicted"/>
<accession>A0ABW2GGP3</accession>
<gene>
    <name evidence="1" type="ORF">ACFQLX_16850</name>
</gene>
<evidence type="ECO:0008006" key="3">
    <source>
        <dbReference type="Google" id="ProtNLM"/>
    </source>
</evidence>
<organism evidence="1 2">
    <name type="scientific">Streptomyces polyrhachis</name>
    <dbReference type="NCBI Taxonomy" id="1282885"/>
    <lineage>
        <taxon>Bacteria</taxon>
        <taxon>Bacillati</taxon>
        <taxon>Actinomycetota</taxon>
        <taxon>Actinomycetes</taxon>
        <taxon>Kitasatosporales</taxon>
        <taxon>Streptomycetaceae</taxon>
        <taxon>Streptomyces</taxon>
    </lineage>
</organism>
<comment type="caution">
    <text evidence="1">The sequence shown here is derived from an EMBL/GenBank/DDBJ whole genome shotgun (WGS) entry which is preliminary data.</text>
</comment>
<evidence type="ECO:0000313" key="2">
    <source>
        <dbReference type="Proteomes" id="UP001596413"/>
    </source>
</evidence>